<dbReference type="AlphaFoldDB" id="A0AB36DQG5"/>
<organism evidence="1 2">
    <name type="scientific">Moraxella catarrhalis</name>
    <name type="common">Branhamella catarrhalis</name>
    <dbReference type="NCBI Taxonomy" id="480"/>
    <lineage>
        <taxon>Bacteria</taxon>
        <taxon>Pseudomonadati</taxon>
        <taxon>Pseudomonadota</taxon>
        <taxon>Gammaproteobacteria</taxon>
        <taxon>Moraxellales</taxon>
        <taxon>Moraxellaceae</taxon>
        <taxon>Moraxella</taxon>
    </lineage>
</organism>
<protein>
    <submittedName>
        <fullName evidence="1">Uncharacterized protein</fullName>
    </submittedName>
</protein>
<proteinExistence type="predicted"/>
<comment type="caution">
    <text evidence="1">The sequence shown here is derived from an EMBL/GenBank/DDBJ whole genome shotgun (WGS) entry which is preliminary data.</text>
</comment>
<evidence type="ECO:0000313" key="2">
    <source>
        <dbReference type="Proteomes" id="UP000078295"/>
    </source>
</evidence>
<dbReference type="Proteomes" id="UP000078295">
    <property type="component" value="Unassembled WGS sequence"/>
</dbReference>
<reference evidence="1 2" key="1">
    <citation type="journal article" date="2016" name="Genome Biol. Evol.">
        <title>Comparative Genomic Analyses of the Moraxella catarrhalis Serosensitive and Seroresistant Lineages Demonstrate Their Independent Evolution.</title>
        <authorList>
            <person name="Earl J.P."/>
            <person name="de Vries S.P."/>
            <person name="Ahmed A."/>
            <person name="Powell E."/>
            <person name="Schultz M.P."/>
            <person name="Hermans P.W."/>
            <person name="Hill D.J."/>
            <person name="Zhou Z."/>
            <person name="Constantinidou C.I."/>
            <person name="Hu F.Z."/>
            <person name="Bootsma H.J."/>
            <person name="Ehrlich G.D."/>
        </authorList>
    </citation>
    <scope>NUCLEOTIDE SEQUENCE [LARGE SCALE GENOMIC DNA]</scope>
    <source>
        <strain evidence="1 2">F23</strain>
    </source>
</reference>
<evidence type="ECO:0000313" key="1">
    <source>
        <dbReference type="EMBL" id="OAV27018.1"/>
    </source>
</evidence>
<name>A0AB36DQG5_MORCA</name>
<sequence length="43" mass="4624">MIRDAFKAIIQRQLVITLALAAMVATAATKIERLVSIVGAKNI</sequence>
<gene>
    <name evidence="1" type="ORF">AO370_0359</name>
</gene>
<accession>A0AB36DQG5</accession>
<dbReference type="EMBL" id="LXHQ01000016">
    <property type="protein sequence ID" value="OAV27018.1"/>
    <property type="molecule type" value="Genomic_DNA"/>
</dbReference>